<reference evidence="1 2" key="1">
    <citation type="journal article" date="2014" name="BMC Genomics">
        <title>Comparative genome sequencing reveals chemotype-specific gene clusters in the toxigenic black mold Stachybotrys.</title>
        <authorList>
            <person name="Semeiks J."/>
            <person name="Borek D."/>
            <person name="Otwinowski Z."/>
            <person name="Grishin N.V."/>
        </authorList>
    </citation>
    <scope>NUCLEOTIDE SEQUENCE [LARGE SCALE GENOMIC DNA]</scope>
    <source>
        <strain evidence="1 2">IBT 40285</strain>
    </source>
</reference>
<dbReference type="HOGENOM" id="CLU_3279787_0_0_1"/>
<dbReference type="AlphaFoldDB" id="A0A084QXP1"/>
<keyword evidence="2" id="KW-1185">Reference proteome</keyword>
<dbReference type="EMBL" id="KL659735">
    <property type="protein sequence ID" value="KFA68726.1"/>
    <property type="molecule type" value="Genomic_DNA"/>
</dbReference>
<accession>A0A084QXP1</accession>
<evidence type="ECO:0000313" key="1">
    <source>
        <dbReference type="EMBL" id="KFA68726.1"/>
    </source>
</evidence>
<proteinExistence type="predicted"/>
<dbReference type="InParanoid" id="A0A084QXP1"/>
<name>A0A084QXP1_STAC4</name>
<gene>
    <name evidence="1" type="ORF">S40285_10905</name>
</gene>
<sequence>MGAWAIMGAFRTVSTAVAKAEASLQTIHVIIKETGTCSRRE</sequence>
<protein>
    <submittedName>
        <fullName evidence="1">Uncharacterized protein</fullName>
    </submittedName>
</protein>
<evidence type="ECO:0000313" key="2">
    <source>
        <dbReference type="Proteomes" id="UP000028524"/>
    </source>
</evidence>
<dbReference type="Proteomes" id="UP000028524">
    <property type="component" value="Unassembled WGS sequence"/>
</dbReference>
<organism evidence="1 2">
    <name type="scientific">Stachybotrys chlorohalonatus (strain IBT 40285)</name>
    <dbReference type="NCBI Taxonomy" id="1283841"/>
    <lineage>
        <taxon>Eukaryota</taxon>
        <taxon>Fungi</taxon>
        <taxon>Dikarya</taxon>
        <taxon>Ascomycota</taxon>
        <taxon>Pezizomycotina</taxon>
        <taxon>Sordariomycetes</taxon>
        <taxon>Hypocreomycetidae</taxon>
        <taxon>Hypocreales</taxon>
        <taxon>Stachybotryaceae</taxon>
        <taxon>Stachybotrys</taxon>
    </lineage>
</organism>